<dbReference type="AlphaFoldDB" id="A0A343A6G1"/>
<evidence type="ECO:0000256" key="9">
    <source>
        <dbReference type="ARBA" id="ARBA00023065"/>
    </source>
</evidence>
<comment type="subunit">
    <text evidence="3">F-type ATPases have 2 components, CF(1) - the catalytic core - and CF(0) - the membrane proton channel.</text>
</comment>
<comment type="similarity">
    <text evidence="2 12">Belongs to the ATPase protein 8 family.</text>
</comment>
<comment type="subcellular location">
    <subcellularLocation>
        <location evidence="1 12">Mitochondrion membrane</location>
        <topology evidence="1 12">Single-pass membrane protein</topology>
    </subcellularLocation>
</comment>
<evidence type="ECO:0000256" key="6">
    <source>
        <dbReference type="ARBA" id="ARBA00022692"/>
    </source>
</evidence>
<reference evidence="14" key="1">
    <citation type="submission" date="2016-04" db="EMBL/GenBank/DDBJ databases">
        <title>Mitochondria of Scolytid beetles.</title>
        <authorList>
            <person name="Miller K."/>
            <person name="Linard B."/>
            <person name="Vogler A.P."/>
        </authorList>
    </citation>
    <scope>NUCLEOTIDE SEQUENCE</scope>
</reference>
<evidence type="ECO:0000256" key="4">
    <source>
        <dbReference type="ARBA" id="ARBA00022448"/>
    </source>
</evidence>
<gene>
    <name evidence="14" type="primary">atp8</name>
</gene>
<evidence type="ECO:0000256" key="1">
    <source>
        <dbReference type="ARBA" id="ARBA00004304"/>
    </source>
</evidence>
<evidence type="ECO:0000256" key="7">
    <source>
        <dbReference type="ARBA" id="ARBA00022781"/>
    </source>
</evidence>
<dbReference type="GO" id="GO:0031966">
    <property type="term" value="C:mitochondrial membrane"/>
    <property type="evidence" value="ECO:0007669"/>
    <property type="project" value="UniProtKB-SubCell"/>
</dbReference>
<evidence type="ECO:0000256" key="5">
    <source>
        <dbReference type="ARBA" id="ARBA00022547"/>
    </source>
</evidence>
<dbReference type="GO" id="GO:0015078">
    <property type="term" value="F:proton transmembrane transporter activity"/>
    <property type="evidence" value="ECO:0007669"/>
    <property type="project" value="InterPro"/>
</dbReference>
<evidence type="ECO:0000313" key="14">
    <source>
        <dbReference type="EMBL" id="AOY40140.1"/>
    </source>
</evidence>
<name>A0A343A6G1_9CUCU</name>
<dbReference type="InterPro" id="IPR001421">
    <property type="entry name" value="ATP8_metazoa"/>
</dbReference>
<protein>
    <recommendedName>
        <fullName evidence="12">ATP synthase complex subunit 8</fullName>
    </recommendedName>
</protein>
<evidence type="ECO:0000256" key="3">
    <source>
        <dbReference type="ARBA" id="ARBA00011291"/>
    </source>
</evidence>
<organism evidence="14">
    <name type="scientific">Hylastes brunneus</name>
    <dbReference type="NCBI Taxonomy" id="1117389"/>
    <lineage>
        <taxon>Eukaryota</taxon>
        <taxon>Metazoa</taxon>
        <taxon>Ecdysozoa</taxon>
        <taxon>Arthropoda</taxon>
        <taxon>Hexapoda</taxon>
        <taxon>Insecta</taxon>
        <taxon>Pterygota</taxon>
        <taxon>Neoptera</taxon>
        <taxon>Endopterygota</taxon>
        <taxon>Coleoptera</taxon>
        <taxon>Polyphaga</taxon>
        <taxon>Cucujiformia</taxon>
        <taxon>Curculionidae</taxon>
        <taxon>Scolytinae</taxon>
        <taxon>Hylastes</taxon>
    </lineage>
</organism>
<evidence type="ECO:0000256" key="13">
    <source>
        <dbReference type="SAM" id="Phobius"/>
    </source>
</evidence>
<evidence type="ECO:0000256" key="2">
    <source>
        <dbReference type="ARBA" id="ARBA00008892"/>
    </source>
</evidence>
<keyword evidence="5 12" id="KW-0138">CF(0)</keyword>
<evidence type="ECO:0000256" key="11">
    <source>
        <dbReference type="ARBA" id="ARBA00023136"/>
    </source>
</evidence>
<keyword evidence="4 12" id="KW-0813">Transport</keyword>
<accession>A0A343A6G1</accession>
<keyword evidence="9 12" id="KW-0406">Ion transport</keyword>
<dbReference type="EMBL" id="KX035208">
    <property type="protein sequence ID" value="AOY40140.1"/>
    <property type="molecule type" value="Genomic_DNA"/>
</dbReference>
<keyword evidence="10 12" id="KW-0496">Mitochondrion</keyword>
<evidence type="ECO:0000256" key="12">
    <source>
        <dbReference type="RuleBase" id="RU003661"/>
    </source>
</evidence>
<proteinExistence type="inferred from homology"/>
<keyword evidence="7 12" id="KW-0375">Hydrogen ion transport</keyword>
<dbReference type="GO" id="GO:0015986">
    <property type="term" value="P:proton motive force-driven ATP synthesis"/>
    <property type="evidence" value="ECO:0007669"/>
    <property type="project" value="InterPro"/>
</dbReference>
<dbReference type="GeneID" id="34947237"/>
<feature type="transmembrane region" description="Helical" evidence="13">
    <location>
        <begin position="12"/>
        <end position="34"/>
    </location>
</feature>
<keyword evidence="6 12" id="KW-0812">Transmembrane</keyword>
<evidence type="ECO:0000256" key="8">
    <source>
        <dbReference type="ARBA" id="ARBA00022989"/>
    </source>
</evidence>
<keyword evidence="11 13" id="KW-0472">Membrane</keyword>
<dbReference type="GO" id="GO:0045259">
    <property type="term" value="C:proton-transporting ATP synthase complex"/>
    <property type="evidence" value="ECO:0007669"/>
    <property type="project" value="UniProtKB-KW"/>
</dbReference>
<dbReference type="Pfam" id="PF00895">
    <property type="entry name" value="ATP-synt_8"/>
    <property type="match status" value="1"/>
</dbReference>
<evidence type="ECO:0000256" key="10">
    <source>
        <dbReference type="ARBA" id="ARBA00023128"/>
    </source>
</evidence>
<geneLocation type="mitochondrion" evidence="14"/>
<keyword evidence="8 13" id="KW-1133">Transmembrane helix</keyword>
<sequence length="53" mass="6747">MPQMSPMNWLWLFFFFNSLFIIVMIINYYSFIYFPHYLNLHTSSNFNNKIWKW</sequence>
<dbReference type="RefSeq" id="YP_009441594.1">
    <property type="nucleotide sequence ID" value="NC_036262.1"/>
</dbReference>